<evidence type="ECO:0000313" key="3">
    <source>
        <dbReference type="Proteomes" id="UP001165083"/>
    </source>
</evidence>
<sequence>MRSSAQDREMPDVQVALPVRAVNRDEVEGPARSPAQERHQEDALLGCKLEGHRRGSVDDEPVQVGRVAGKKKNNKRRNQSAIPPGPRGHPTHLNMQTTESLRLSRFSSPSTFMSVQAVTQTMAAVPQLRMSMGR</sequence>
<feature type="compositionally biased region" description="Basic residues" evidence="1">
    <location>
        <begin position="68"/>
        <end position="78"/>
    </location>
</feature>
<dbReference type="EMBL" id="BSXW01000450">
    <property type="protein sequence ID" value="GMF22754.1"/>
    <property type="molecule type" value="Genomic_DNA"/>
</dbReference>
<gene>
    <name evidence="2" type="ORF">Plil01_000912000</name>
</gene>
<evidence type="ECO:0000313" key="2">
    <source>
        <dbReference type="EMBL" id="GMF22754.1"/>
    </source>
</evidence>
<feature type="compositionally biased region" description="Basic and acidic residues" evidence="1">
    <location>
        <begin position="22"/>
        <end position="42"/>
    </location>
</feature>
<evidence type="ECO:0000256" key="1">
    <source>
        <dbReference type="SAM" id="MobiDB-lite"/>
    </source>
</evidence>
<dbReference type="AlphaFoldDB" id="A0A9W6TUQ8"/>
<comment type="caution">
    <text evidence="2">The sequence shown here is derived from an EMBL/GenBank/DDBJ whole genome shotgun (WGS) entry which is preliminary data.</text>
</comment>
<name>A0A9W6TUQ8_9STRA</name>
<reference evidence="2" key="1">
    <citation type="submission" date="2023-04" db="EMBL/GenBank/DDBJ databases">
        <title>Phytophthora lilii NBRC 32176.</title>
        <authorList>
            <person name="Ichikawa N."/>
            <person name="Sato H."/>
            <person name="Tonouchi N."/>
        </authorList>
    </citation>
    <scope>NUCLEOTIDE SEQUENCE</scope>
    <source>
        <strain evidence="2">NBRC 32176</strain>
    </source>
</reference>
<feature type="region of interest" description="Disordered" evidence="1">
    <location>
        <begin position="1"/>
        <end position="94"/>
    </location>
</feature>
<keyword evidence="3" id="KW-1185">Reference proteome</keyword>
<dbReference type="Proteomes" id="UP001165083">
    <property type="component" value="Unassembled WGS sequence"/>
</dbReference>
<proteinExistence type="predicted"/>
<accession>A0A9W6TUQ8</accession>
<feature type="compositionally biased region" description="Basic and acidic residues" evidence="1">
    <location>
        <begin position="1"/>
        <end position="11"/>
    </location>
</feature>
<protein>
    <submittedName>
        <fullName evidence="2">Unnamed protein product</fullName>
    </submittedName>
</protein>
<organism evidence="2 3">
    <name type="scientific">Phytophthora lilii</name>
    <dbReference type="NCBI Taxonomy" id="2077276"/>
    <lineage>
        <taxon>Eukaryota</taxon>
        <taxon>Sar</taxon>
        <taxon>Stramenopiles</taxon>
        <taxon>Oomycota</taxon>
        <taxon>Peronosporomycetes</taxon>
        <taxon>Peronosporales</taxon>
        <taxon>Peronosporaceae</taxon>
        <taxon>Phytophthora</taxon>
    </lineage>
</organism>